<evidence type="ECO:0000256" key="1">
    <source>
        <dbReference type="SAM" id="Phobius"/>
    </source>
</evidence>
<dbReference type="PANTHER" id="PTHR36000">
    <property type="entry name" value="DEFECTIVE 1273 PROTEIN, PUTATIVE-RELATED"/>
    <property type="match status" value="1"/>
</dbReference>
<comment type="caution">
    <text evidence="2">The sequence shown here is derived from an EMBL/GenBank/DDBJ whole genome shotgun (WGS) entry which is preliminary data.</text>
</comment>
<dbReference type="PANTHER" id="PTHR36000:SF3">
    <property type="entry name" value="EMBRYO DEFECTIVE 1273"/>
    <property type="match status" value="1"/>
</dbReference>
<keyword evidence="1" id="KW-0812">Transmembrane</keyword>
<sequence length="228" mass="25746">MALPATSALSPAPSSFPICKGQRRCQLHSGLAICAWNHPTCATRSVRLRTMAQFHEPPKVMMHMNNVRKKLWEVIPHSVKDFPWKKAEEIMLQQLLLAGQEALKWSLLALGVCSLVSDVIYSISRNMELVIPFGLFVGCTMTNFLMETSQELFPISEERGRRWHLLGIGCFFALIKIISLYFGIQGQIFLLHAANGGWMQVLWLWNGLMEKQDRDSGDNSMHEDASSA</sequence>
<reference evidence="2 3" key="1">
    <citation type="journal article" date="2018" name="Proc. Natl. Acad. Sci. U.S.A.">
        <title>Draft genome sequence of Camellia sinensis var. sinensis provides insights into the evolution of the tea genome and tea quality.</title>
        <authorList>
            <person name="Wei C."/>
            <person name="Yang H."/>
            <person name="Wang S."/>
            <person name="Zhao J."/>
            <person name="Liu C."/>
            <person name="Gao L."/>
            <person name="Xia E."/>
            <person name="Lu Y."/>
            <person name="Tai Y."/>
            <person name="She G."/>
            <person name="Sun J."/>
            <person name="Cao H."/>
            <person name="Tong W."/>
            <person name="Gao Q."/>
            <person name="Li Y."/>
            <person name="Deng W."/>
            <person name="Jiang X."/>
            <person name="Wang W."/>
            <person name="Chen Q."/>
            <person name="Zhang S."/>
            <person name="Li H."/>
            <person name="Wu J."/>
            <person name="Wang P."/>
            <person name="Li P."/>
            <person name="Shi C."/>
            <person name="Zheng F."/>
            <person name="Jian J."/>
            <person name="Huang B."/>
            <person name="Shan D."/>
            <person name="Shi M."/>
            <person name="Fang C."/>
            <person name="Yue Y."/>
            <person name="Li F."/>
            <person name="Li D."/>
            <person name="Wei S."/>
            <person name="Han B."/>
            <person name="Jiang C."/>
            <person name="Yin Y."/>
            <person name="Xia T."/>
            <person name="Zhang Z."/>
            <person name="Bennetzen J.L."/>
            <person name="Zhao S."/>
            <person name="Wan X."/>
        </authorList>
    </citation>
    <scope>NUCLEOTIDE SEQUENCE [LARGE SCALE GENOMIC DNA]</scope>
    <source>
        <strain evidence="3">cv. Shuchazao</strain>
        <tissue evidence="2">Leaf</tissue>
    </source>
</reference>
<accession>A0A4S4ESY3</accession>
<dbReference type="AlphaFoldDB" id="A0A4S4ESY3"/>
<feature type="transmembrane region" description="Helical" evidence="1">
    <location>
        <begin position="165"/>
        <end position="182"/>
    </location>
</feature>
<dbReference type="EMBL" id="SDRB02002341">
    <property type="protein sequence ID" value="THG19622.1"/>
    <property type="molecule type" value="Genomic_DNA"/>
</dbReference>
<evidence type="ECO:0000313" key="3">
    <source>
        <dbReference type="Proteomes" id="UP000306102"/>
    </source>
</evidence>
<gene>
    <name evidence="2" type="ORF">TEA_019043</name>
</gene>
<keyword evidence="1" id="KW-1133">Transmembrane helix</keyword>
<evidence type="ECO:0000313" key="2">
    <source>
        <dbReference type="EMBL" id="THG19622.1"/>
    </source>
</evidence>
<organism evidence="2 3">
    <name type="scientific">Camellia sinensis var. sinensis</name>
    <name type="common">China tea</name>
    <dbReference type="NCBI Taxonomy" id="542762"/>
    <lineage>
        <taxon>Eukaryota</taxon>
        <taxon>Viridiplantae</taxon>
        <taxon>Streptophyta</taxon>
        <taxon>Embryophyta</taxon>
        <taxon>Tracheophyta</taxon>
        <taxon>Spermatophyta</taxon>
        <taxon>Magnoliopsida</taxon>
        <taxon>eudicotyledons</taxon>
        <taxon>Gunneridae</taxon>
        <taxon>Pentapetalae</taxon>
        <taxon>asterids</taxon>
        <taxon>Ericales</taxon>
        <taxon>Theaceae</taxon>
        <taxon>Camellia</taxon>
    </lineage>
</organism>
<protein>
    <submittedName>
        <fullName evidence="2">Uncharacterized protein</fullName>
    </submittedName>
</protein>
<proteinExistence type="predicted"/>
<dbReference type="Proteomes" id="UP000306102">
    <property type="component" value="Unassembled WGS sequence"/>
</dbReference>
<name>A0A4S4ESY3_CAMSN</name>
<keyword evidence="3" id="KW-1185">Reference proteome</keyword>
<keyword evidence="1" id="KW-0472">Membrane</keyword>